<feature type="domain" description="HTH lysR-type" evidence="5">
    <location>
        <begin position="1"/>
        <end position="58"/>
    </location>
</feature>
<organism evidence="6 7">
    <name type="scientific">Vibrio inusitatus NBRC 102082</name>
    <dbReference type="NCBI Taxonomy" id="1219070"/>
    <lineage>
        <taxon>Bacteria</taxon>
        <taxon>Pseudomonadati</taxon>
        <taxon>Pseudomonadota</taxon>
        <taxon>Gammaproteobacteria</taxon>
        <taxon>Vibrionales</taxon>
        <taxon>Vibrionaceae</taxon>
        <taxon>Vibrio</taxon>
    </lineage>
</organism>
<dbReference type="Proteomes" id="UP000318717">
    <property type="component" value="Unassembled WGS sequence"/>
</dbReference>
<dbReference type="SUPFAM" id="SSF46785">
    <property type="entry name" value="Winged helix' DNA-binding domain"/>
    <property type="match status" value="1"/>
</dbReference>
<sequence>MDLNLLTTFLTVYRCRSITQASEQLELTQPAVSAALKRLEAVVGKALFVREGRGIAPTGAAVGLANKIESPLSVLETIEAQDDALKVHCSETVLHLLKDIPGMEFSDAPLDEEEVFDDLTSQKVDLIIDVLHSKRHSFVVEEVFTEEPVCLARVDHPRIGETLTFEDYYKEQHIALKIRRSEMSTIDFLSDKPVAPRSVKVETSSISGMLMLASDSDYLASANRSLAERVAPMLGLRIFPYPIPLNRLHYRMIYHRRYLHDENHKQKREQIKAIFKQHQK</sequence>
<evidence type="ECO:0000259" key="5">
    <source>
        <dbReference type="PROSITE" id="PS50931"/>
    </source>
</evidence>
<keyword evidence="3" id="KW-0238">DNA-binding</keyword>
<keyword evidence="2" id="KW-0805">Transcription regulation</keyword>
<comment type="caution">
    <text evidence="6">The sequence shown here is derived from an EMBL/GenBank/DDBJ whole genome shotgun (WGS) entry which is preliminary data.</text>
</comment>
<dbReference type="PRINTS" id="PR00039">
    <property type="entry name" value="HTHLYSR"/>
</dbReference>
<accession>A0A4Y3I0I3</accession>
<dbReference type="InterPro" id="IPR000847">
    <property type="entry name" value="LysR_HTH_N"/>
</dbReference>
<evidence type="ECO:0000256" key="3">
    <source>
        <dbReference type="ARBA" id="ARBA00023125"/>
    </source>
</evidence>
<gene>
    <name evidence="6" type="ORF">VIN01S_27780</name>
</gene>
<name>A0A4Y3I0I3_9VIBR</name>
<proteinExistence type="inferred from homology"/>
<dbReference type="SUPFAM" id="SSF53850">
    <property type="entry name" value="Periplasmic binding protein-like II"/>
    <property type="match status" value="1"/>
</dbReference>
<dbReference type="InterPro" id="IPR036390">
    <property type="entry name" value="WH_DNA-bd_sf"/>
</dbReference>
<dbReference type="GO" id="GO:0003677">
    <property type="term" value="F:DNA binding"/>
    <property type="evidence" value="ECO:0007669"/>
    <property type="project" value="UniProtKB-KW"/>
</dbReference>
<dbReference type="OrthoDB" id="6621790at2"/>
<dbReference type="PANTHER" id="PTHR30118:SF6">
    <property type="entry name" value="HTH-TYPE TRANSCRIPTIONAL REGULATOR LEUO"/>
    <property type="match status" value="1"/>
</dbReference>
<dbReference type="Gene3D" id="1.10.10.10">
    <property type="entry name" value="Winged helix-like DNA-binding domain superfamily/Winged helix DNA-binding domain"/>
    <property type="match status" value="1"/>
</dbReference>
<dbReference type="InterPro" id="IPR050389">
    <property type="entry name" value="LysR-type_TF"/>
</dbReference>
<comment type="similarity">
    <text evidence="1">Belongs to the LysR transcriptional regulatory family.</text>
</comment>
<protein>
    <submittedName>
        <fullName evidence="6">LysR family transcriptional regulator</fullName>
    </submittedName>
</protein>
<dbReference type="PANTHER" id="PTHR30118">
    <property type="entry name" value="HTH-TYPE TRANSCRIPTIONAL REGULATOR LEUO-RELATED"/>
    <property type="match status" value="1"/>
</dbReference>
<dbReference type="InterPro" id="IPR036388">
    <property type="entry name" value="WH-like_DNA-bd_sf"/>
</dbReference>
<evidence type="ECO:0000313" key="6">
    <source>
        <dbReference type="EMBL" id="GEA51974.1"/>
    </source>
</evidence>
<keyword evidence="4" id="KW-0804">Transcription</keyword>
<dbReference type="GO" id="GO:0003700">
    <property type="term" value="F:DNA-binding transcription factor activity"/>
    <property type="evidence" value="ECO:0007669"/>
    <property type="project" value="InterPro"/>
</dbReference>
<reference evidence="6 7" key="1">
    <citation type="submission" date="2019-06" db="EMBL/GenBank/DDBJ databases">
        <title>Whole genome shotgun sequence of Vibrio inusitatus NBRC 102082.</title>
        <authorList>
            <person name="Hosoyama A."/>
            <person name="Uohara A."/>
            <person name="Ohji S."/>
            <person name="Ichikawa N."/>
        </authorList>
    </citation>
    <scope>NUCLEOTIDE SEQUENCE [LARGE SCALE GENOMIC DNA]</scope>
    <source>
        <strain evidence="6 7">NBRC 102082</strain>
    </source>
</reference>
<dbReference type="InterPro" id="IPR005119">
    <property type="entry name" value="LysR_subst-bd"/>
</dbReference>
<evidence type="ECO:0000256" key="1">
    <source>
        <dbReference type="ARBA" id="ARBA00009437"/>
    </source>
</evidence>
<evidence type="ECO:0000313" key="7">
    <source>
        <dbReference type="Proteomes" id="UP000318717"/>
    </source>
</evidence>
<dbReference type="Pfam" id="PF03466">
    <property type="entry name" value="LysR_substrate"/>
    <property type="match status" value="1"/>
</dbReference>
<keyword evidence="7" id="KW-1185">Reference proteome</keyword>
<evidence type="ECO:0000256" key="4">
    <source>
        <dbReference type="ARBA" id="ARBA00023163"/>
    </source>
</evidence>
<dbReference type="Gene3D" id="3.40.190.10">
    <property type="entry name" value="Periplasmic binding protein-like II"/>
    <property type="match status" value="2"/>
</dbReference>
<dbReference type="Pfam" id="PF00126">
    <property type="entry name" value="HTH_1"/>
    <property type="match status" value="1"/>
</dbReference>
<dbReference type="AlphaFoldDB" id="A0A4Y3I0I3"/>
<dbReference type="RefSeq" id="WP_141346439.1">
    <property type="nucleotide sequence ID" value="NZ_BJLF01000014.1"/>
</dbReference>
<evidence type="ECO:0000256" key="2">
    <source>
        <dbReference type="ARBA" id="ARBA00023015"/>
    </source>
</evidence>
<dbReference type="EMBL" id="BJLF01000014">
    <property type="protein sequence ID" value="GEA51974.1"/>
    <property type="molecule type" value="Genomic_DNA"/>
</dbReference>
<dbReference type="PROSITE" id="PS50931">
    <property type="entry name" value="HTH_LYSR"/>
    <property type="match status" value="1"/>
</dbReference>